<keyword evidence="3" id="KW-1185">Reference proteome</keyword>
<evidence type="ECO:0000313" key="2">
    <source>
        <dbReference type="EMBL" id="GFS09073.1"/>
    </source>
</evidence>
<keyword evidence="2" id="KW-0548">Nucleotidyltransferase</keyword>
<dbReference type="GO" id="GO:0003964">
    <property type="term" value="F:RNA-directed DNA polymerase activity"/>
    <property type="evidence" value="ECO:0007669"/>
    <property type="project" value="UniProtKB-KW"/>
</dbReference>
<sequence length="104" mass="12255">MCQTKSYRVCNKFRTKLGESSLLCTKNREHVTPVFKSVHWLHITARVEFKIPYHTYKCLKGEAPVYLSELMFFLQPHSSPEVDIEEESCTADPEDIKKRELSYR</sequence>
<feature type="region of interest" description="Disordered" evidence="1">
    <location>
        <begin position="83"/>
        <end position="104"/>
    </location>
</feature>
<keyword evidence="2" id="KW-0808">Transferase</keyword>
<feature type="compositionally biased region" description="Basic and acidic residues" evidence="1">
    <location>
        <begin position="94"/>
        <end position="104"/>
    </location>
</feature>
<dbReference type="AlphaFoldDB" id="A0AAV4IHI9"/>
<dbReference type="Proteomes" id="UP000762676">
    <property type="component" value="Unassembled WGS sequence"/>
</dbReference>
<comment type="caution">
    <text evidence="2">The sequence shown here is derived from an EMBL/GenBank/DDBJ whole genome shotgun (WGS) entry which is preliminary data.</text>
</comment>
<keyword evidence="2" id="KW-0695">RNA-directed DNA polymerase</keyword>
<dbReference type="EMBL" id="BMAT01013280">
    <property type="protein sequence ID" value="GFS09073.1"/>
    <property type="molecule type" value="Genomic_DNA"/>
</dbReference>
<name>A0AAV4IHI9_9GAST</name>
<gene>
    <name evidence="2" type="ORF">ElyMa_006611400</name>
</gene>
<organism evidence="2 3">
    <name type="scientific">Elysia marginata</name>
    <dbReference type="NCBI Taxonomy" id="1093978"/>
    <lineage>
        <taxon>Eukaryota</taxon>
        <taxon>Metazoa</taxon>
        <taxon>Spiralia</taxon>
        <taxon>Lophotrochozoa</taxon>
        <taxon>Mollusca</taxon>
        <taxon>Gastropoda</taxon>
        <taxon>Heterobranchia</taxon>
        <taxon>Euthyneura</taxon>
        <taxon>Panpulmonata</taxon>
        <taxon>Sacoglossa</taxon>
        <taxon>Placobranchoidea</taxon>
        <taxon>Plakobranchidae</taxon>
        <taxon>Elysia</taxon>
    </lineage>
</organism>
<proteinExistence type="predicted"/>
<evidence type="ECO:0000313" key="3">
    <source>
        <dbReference type="Proteomes" id="UP000762676"/>
    </source>
</evidence>
<feature type="compositionally biased region" description="Acidic residues" evidence="1">
    <location>
        <begin position="83"/>
        <end position="93"/>
    </location>
</feature>
<protein>
    <submittedName>
        <fullName evidence="2">Reverse transcriptase-like protein</fullName>
    </submittedName>
</protein>
<evidence type="ECO:0000256" key="1">
    <source>
        <dbReference type="SAM" id="MobiDB-lite"/>
    </source>
</evidence>
<reference evidence="2 3" key="1">
    <citation type="journal article" date="2021" name="Elife">
        <title>Chloroplast acquisition without the gene transfer in kleptoplastic sea slugs, Plakobranchus ocellatus.</title>
        <authorList>
            <person name="Maeda T."/>
            <person name="Takahashi S."/>
            <person name="Yoshida T."/>
            <person name="Shimamura S."/>
            <person name="Takaki Y."/>
            <person name="Nagai Y."/>
            <person name="Toyoda A."/>
            <person name="Suzuki Y."/>
            <person name="Arimoto A."/>
            <person name="Ishii H."/>
            <person name="Satoh N."/>
            <person name="Nishiyama T."/>
            <person name="Hasebe M."/>
            <person name="Maruyama T."/>
            <person name="Minagawa J."/>
            <person name="Obokata J."/>
            <person name="Shigenobu S."/>
        </authorList>
    </citation>
    <scope>NUCLEOTIDE SEQUENCE [LARGE SCALE GENOMIC DNA]</scope>
</reference>
<accession>A0AAV4IHI9</accession>